<accession>A0A9D1EIX0</accession>
<protein>
    <submittedName>
        <fullName evidence="2">Protease complex subunit PrcB family protein</fullName>
    </submittedName>
</protein>
<keyword evidence="2" id="KW-0378">Hydrolase</keyword>
<proteinExistence type="predicted"/>
<dbReference type="GO" id="GO:0008233">
    <property type="term" value="F:peptidase activity"/>
    <property type="evidence" value="ECO:0007669"/>
    <property type="project" value="UniProtKB-KW"/>
</dbReference>
<keyword evidence="2" id="KW-0645">Protease</keyword>
<reference evidence="2" key="1">
    <citation type="submission" date="2020-10" db="EMBL/GenBank/DDBJ databases">
        <authorList>
            <person name="Gilroy R."/>
        </authorList>
    </citation>
    <scope>NUCLEOTIDE SEQUENCE</scope>
    <source>
        <strain evidence="2">ChiSxjej1B13-7041</strain>
    </source>
</reference>
<comment type="caution">
    <text evidence="2">The sequence shown here is derived from an EMBL/GenBank/DDBJ whole genome shotgun (WGS) entry which is preliminary data.</text>
</comment>
<dbReference type="Proteomes" id="UP000886841">
    <property type="component" value="Unassembled WGS sequence"/>
</dbReference>
<dbReference type="Pfam" id="PF14343">
    <property type="entry name" value="PrcB_C"/>
    <property type="match status" value="1"/>
</dbReference>
<evidence type="ECO:0000313" key="2">
    <source>
        <dbReference type="EMBL" id="HIR92482.1"/>
    </source>
</evidence>
<gene>
    <name evidence="2" type="ORF">IAB98_03540</name>
</gene>
<reference evidence="2" key="2">
    <citation type="journal article" date="2021" name="PeerJ">
        <title>Extensive microbial diversity within the chicken gut microbiome revealed by metagenomics and culture.</title>
        <authorList>
            <person name="Gilroy R."/>
            <person name="Ravi A."/>
            <person name="Getino M."/>
            <person name="Pursley I."/>
            <person name="Horton D.L."/>
            <person name="Alikhan N.F."/>
            <person name="Baker D."/>
            <person name="Gharbi K."/>
            <person name="Hall N."/>
            <person name="Watson M."/>
            <person name="Adriaenssens E.M."/>
            <person name="Foster-Nyarko E."/>
            <person name="Jarju S."/>
            <person name="Secka A."/>
            <person name="Antonio M."/>
            <person name="Oren A."/>
            <person name="Chaudhuri R.R."/>
            <person name="La Ragione R."/>
            <person name="Hildebrand F."/>
            <person name="Pallen M.J."/>
        </authorList>
    </citation>
    <scope>NUCLEOTIDE SEQUENCE</scope>
    <source>
        <strain evidence="2">ChiSxjej1B13-7041</strain>
    </source>
</reference>
<dbReference type="AlphaFoldDB" id="A0A9D1EIX0"/>
<dbReference type="PROSITE" id="PS51257">
    <property type="entry name" value="PROKAR_LIPOPROTEIN"/>
    <property type="match status" value="1"/>
</dbReference>
<name>A0A9D1EIX0_9FIRM</name>
<evidence type="ECO:0000259" key="1">
    <source>
        <dbReference type="Pfam" id="PF14343"/>
    </source>
</evidence>
<sequence length="135" mass="15059">MERAKQVLLILLLAGALAGCGWKNLDSEKEEALDFTVVKEEDLPEAVEEILETKKAEPFQMSYQSDGYLYLLQGYGQQNSGGFSIQVKKLAATEDAIYFSTELLGPQTKEQQKGGVSCPYLVVKTQYRDLPVVFE</sequence>
<dbReference type="InterPro" id="IPR025748">
    <property type="entry name" value="PrcB_C_dom"/>
</dbReference>
<feature type="domain" description="PrcB C-terminal" evidence="1">
    <location>
        <begin position="69"/>
        <end position="125"/>
    </location>
</feature>
<dbReference type="GO" id="GO:0006508">
    <property type="term" value="P:proteolysis"/>
    <property type="evidence" value="ECO:0007669"/>
    <property type="project" value="UniProtKB-KW"/>
</dbReference>
<evidence type="ECO:0000313" key="3">
    <source>
        <dbReference type="Proteomes" id="UP000886841"/>
    </source>
</evidence>
<dbReference type="EMBL" id="DVHU01000031">
    <property type="protein sequence ID" value="HIR92482.1"/>
    <property type="molecule type" value="Genomic_DNA"/>
</dbReference>
<organism evidence="2 3">
    <name type="scientific">Candidatus Egerieimonas intestinavium</name>
    <dbReference type="NCBI Taxonomy" id="2840777"/>
    <lineage>
        <taxon>Bacteria</taxon>
        <taxon>Bacillati</taxon>
        <taxon>Bacillota</taxon>
        <taxon>Clostridia</taxon>
        <taxon>Lachnospirales</taxon>
        <taxon>Lachnospiraceae</taxon>
        <taxon>Lachnospiraceae incertae sedis</taxon>
        <taxon>Candidatus Egerieimonas</taxon>
    </lineage>
</organism>